<evidence type="ECO:0000313" key="1">
    <source>
        <dbReference type="EMBL" id="MFD1709051.1"/>
    </source>
</evidence>
<proteinExistence type="predicted"/>
<dbReference type="RefSeq" id="WP_147914367.1">
    <property type="nucleotide sequence ID" value="NZ_JBHUEJ010000002.1"/>
</dbReference>
<keyword evidence="2" id="KW-1185">Reference proteome</keyword>
<name>A0ABW4KNW5_9BURK</name>
<evidence type="ECO:0000313" key="2">
    <source>
        <dbReference type="Proteomes" id="UP001597304"/>
    </source>
</evidence>
<protein>
    <submittedName>
        <fullName evidence="1">Uncharacterized protein</fullName>
    </submittedName>
</protein>
<dbReference type="Proteomes" id="UP001597304">
    <property type="component" value="Unassembled WGS sequence"/>
</dbReference>
<comment type="caution">
    <text evidence="1">The sequence shown here is derived from an EMBL/GenBank/DDBJ whole genome shotgun (WGS) entry which is preliminary data.</text>
</comment>
<dbReference type="EMBL" id="JBHUEJ010000002">
    <property type="protein sequence ID" value="MFD1709051.1"/>
    <property type="molecule type" value="Genomic_DNA"/>
</dbReference>
<reference evidence="2" key="1">
    <citation type="journal article" date="2019" name="Int. J. Syst. Evol. Microbiol.">
        <title>The Global Catalogue of Microorganisms (GCM) 10K type strain sequencing project: providing services to taxonomists for standard genome sequencing and annotation.</title>
        <authorList>
            <consortium name="The Broad Institute Genomics Platform"/>
            <consortium name="The Broad Institute Genome Sequencing Center for Infectious Disease"/>
            <person name="Wu L."/>
            <person name="Ma J."/>
        </authorList>
    </citation>
    <scope>NUCLEOTIDE SEQUENCE [LARGE SCALE GENOMIC DNA]</scope>
    <source>
        <strain evidence="2">LMG 29247</strain>
    </source>
</reference>
<sequence>MKPRRSADELRLMLMGRLREIPDLAGQETDIDRPRSVVWMDPGDGGPNWTVRSVTDRRLYRKDIARIVVDMQLRYDLDE</sequence>
<accession>A0ABW4KNW5</accession>
<gene>
    <name evidence="1" type="ORF">ACFSF0_00370</name>
</gene>
<organism evidence="1 2">
    <name type="scientific">Ottowia flava</name>
    <dbReference type="NCBI Taxonomy" id="2675430"/>
    <lineage>
        <taxon>Bacteria</taxon>
        <taxon>Pseudomonadati</taxon>
        <taxon>Pseudomonadota</taxon>
        <taxon>Betaproteobacteria</taxon>
        <taxon>Burkholderiales</taxon>
        <taxon>Comamonadaceae</taxon>
        <taxon>Ottowia</taxon>
    </lineage>
</organism>